<keyword evidence="5" id="KW-1185">Reference proteome</keyword>
<dbReference type="Proteomes" id="UP000546031">
    <property type="component" value="Unassembled WGS sequence"/>
</dbReference>
<dbReference type="PROSITE" id="PS51257">
    <property type="entry name" value="PROKAR_LIPOPROTEIN"/>
    <property type="match status" value="1"/>
</dbReference>
<dbReference type="Gene3D" id="3.40.50.1110">
    <property type="entry name" value="SGNH hydrolase"/>
    <property type="match status" value="1"/>
</dbReference>
<dbReference type="Pfam" id="PF13472">
    <property type="entry name" value="Lipase_GDSL_2"/>
    <property type="match status" value="1"/>
</dbReference>
<feature type="chain" id="PRO_5032779163" evidence="2">
    <location>
        <begin position="29"/>
        <end position="248"/>
    </location>
</feature>
<dbReference type="EMBL" id="JABWTA010000001">
    <property type="protein sequence ID" value="NVE93552.1"/>
    <property type="molecule type" value="Genomic_DNA"/>
</dbReference>
<keyword evidence="2" id="KW-0732">Signal</keyword>
<dbReference type="CDD" id="cd01822">
    <property type="entry name" value="Lysophospholipase_L1_like"/>
    <property type="match status" value="1"/>
</dbReference>
<dbReference type="InterPro" id="IPR013830">
    <property type="entry name" value="SGNH_hydro"/>
</dbReference>
<dbReference type="InterPro" id="IPR051532">
    <property type="entry name" value="Ester_Hydrolysis_Enzymes"/>
</dbReference>
<proteinExistence type="predicted"/>
<accession>A0A850HG36</accession>
<evidence type="ECO:0000313" key="4">
    <source>
        <dbReference type="EMBL" id="NVE93552.1"/>
    </source>
</evidence>
<feature type="domain" description="SGNH hydrolase-type esterase" evidence="3">
    <location>
        <begin position="66"/>
        <end position="227"/>
    </location>
</feature>
<evidence type="ECO:0000259" key="3">
    <source>
        <dbReference type="Pfam" id="PF13472"/>
    </source>
</evidence>
<evidence type="ECO:0000256" key="1">
    <source>
        <dbReference type="SAM" id="MobiDB-lite"/>
    </source>
</evidence>
<dbReference type="AlphaFoldDB" id="A0A850HG36"/>
<sequence length="248" mass="26947">MKRGSQMQNRLWSICVVGALALSLAACGSDAPESSPGEASTAERSVTNDSELPEVPVMGPEKRILAFGNSLFAGYNVAPEDSYPSKLQRALRAQGINAQVYNAGVSGDTTAAGLQRLAFALDEQETKPDLAIIELGGNDLLRGLSPQQSRENLAAMIEELQSRDIEVLLMGMRAPPNYGPEFQSAFDGMYGELAEQYSVDLYPFFLEAIYQEPSLFQSDRIHPTEDGIERLVEATLETVSAALPQDRE</sequence>
<dbReference type="InterPro" id="IPR036514">
    <property type="entry name" value="SGNH_hydro_sf"/>
</dbReference>
<gene>
    <name evidence="4" type="ORF">HUO12_01420</name>
</gene>
<protein>
    <submittedName>
        <fullName evidence="4">Arylesterase</fullName>
    </submittedName>
</protein>
<feature type="region of interest" description="Disordered" evidence="1">
    <location>
        <begin position="31"/>
        <end position="55"/>
    </location>
</feature>
<dbReference type="GO" id="GO:0004622">
    <property type="term" value="F:phosphatidylcholine lysophospholipase activity"/>
    <property type="evidence" value="ECO:0007669"/>
    <property type="project" value="TreeGrafter"/>
</dbReference>
<reference evidence="4 5" key="1">
    <citation type="submission" date="2020-06" db="EMBL/GenBank/DDBJ databases">
        <title>Altererythrobacter lutimaris sp. nov., a marine bacterium isolated from a tidal flat.</title>
        <authorList>
            <person name="Kim D."/>
            <person name="Yoo Y."/>
            <person name="Kim J.-J."/>
        </authorList>
    </citation>
    <scope>NUCLEOTIDE SEQUENCE [LARGE SCALE GENOMIC DNA]</scope>
    <source>
        <strain evidence="4 5">JGD-16</strain>
    </source>
</reference>
<comment type="caution">
    <text evidence="4">The sequence shown here is derived from an EMBL/GenBank/DDBJ whole genome shotgun (WGS) entry which is preliminary data.</text>
</comment>
<name>A0A850HG36_9SPHN</name>
<evidence type="ECO:0000313" key="5">
    <source>
        <dbReference type="Proteomes" id="UP000546031"/>
    </source>
</evidence>
<dbReference type="PANTHER" id="PTHR30383">
    <property type="entry name" value="THIOESTERASE 1/PROTEASE 1/LYSOPHOSPHOLIPASE L1"/>
    <property type="match status" value="1"/>
</dbReference>
<organism evidence="4 5">
    <name type="scientific">Altererythrobacter lutimaris</name>
    <dbReference type="NCBI Taxonomy" id="2743979"/>
    <lineage>
        <taxon>Bacteria</taxon>
        <taxon>Pseudomonadati</taxon>
        <taxon>Pseudomonadota</taxon>
        <taxon>Alphaproteobacteria</taxon>
        <taxon>Sphingomonadales</taxon>
        <taxon>Erythrobacteraceae</taxon>
        <taxon>Altererythrobacter</taxon>
    </lineage>
</organism>
<evidence type="ECO:0000256" key="2">
    <source>
        <dbReference type="SAM" id="SignalP"/>
    </source>
</evidence>
<feature type="signal peptide" evidence="2">
    <location>
        <begin position="1"/>
        <end position="28"/>
    </location>
</feature>
<dbReference type="PANTHER" id="PTHR30383:SF24">
    <property type="entry name" value="THIOESTERASE 1_PROTEASE 1_LYSOPHOSPHOLIPASE L1"/>
    <property type="match status" value="1"/>
</dbReference>
<dbReference type="SUPFAM" id="SSF52266">
    <property type="entry name" value="SGNH hydrolase"/>
    <property type="match status" value="1"/>
</dbReference>